<dbReference type="EMBL" id="BAABBO010000001">
    <property type="protein sequence ID" value="GAA3945929.1"/>
    <property type="molecule type" value="Genomic_DNA"/>
</dbReference>
<dbReference type="InterPro" id="IPR041705">
    <property type="entry name" value="PIN_Sll0205"/>
</dbReference>
<gene>
    <name evidence="2" type="ORF">GCM10022278_01360</name>
</gene>
<dbReference type="Gene3D" id="3.40.50.1010">
    <property type="entry name" value="5'-nuclease"/>
    <property type="match status" value="1"/>
</dbReference>
<keyword evidence="3" id="KW-1185">Reference proteome</keyword>
<reference evidence="3" key="1">
    <citation type="journal article" date="2019" name="Int. J. Syst. Evol. Microbiol.">
        <title>The Global Catalogue of Microorganisms (GCM) 10K type strain sequencing project: providing services to taxonomists for standard genome sequencing and annotation.</title>
        <authorList>
            <consortium name="The Broad Institute Genomics Platform"/>
            <consortium name="The Broad Institute Genome Sequencing Center for Infectious Disease"/>
            <person name="Wu L."/>
            <person name="Ma J."/>
        </authorList>
    </citation>
    <scope>NUCLEOTIDE SEQUENCE [LARGE SCALE GENOMIC DNA]</scope>
    <source>
        <strain evidence="3">JCM 17555</strain>
    </source>
</reference>
<proteinExistence type="predicted"/>
<protein>
    <submittedName>
        <fullName evidence="2">Type II toxin-antitoxin system VapC family toxin</fullName>
    </submittedName>
</protein>
<accession>A0ABP7NG56</accession>
<comment type="caution">
    <text evidence="2">The sequence shown here is derived from an EMBL/GenBank/DDBJ whole genome shotgun (WGS) entry which is preliminary data.</text>
</comment>
<evidence type="ECO:0000313" key="3">
    <source>
        <dbReference type="Proteomes" id="UP001501337"/>
    </source>
</evidence>
<dbReference type="PANTHER" id="PTHR36173:SF1">
    <property type="entry name" value="RIBONUCLEASE VAPC22"/>
    <property type="match status" value="1"/>
</dbReference>
<dbReference type="PANTHER" id="PTHR36173">
    <property type="entry name" value="RIBONUCLEASE VAPC16-RELATED"/>
    <property type="match status" value="1"/>
</dbReference>
<name>A0ABP7NG56_9GAMM</name>
<dbReference type="InterPro" id="IPR002716">
    <property type="entry name" value="PIN_dom"/>
</dbReference>
<dbReference type="InterPro" id="IPR052919">
    <property type="entry name" value="TA_system_RNase"/>
</dbReference>
<evidence type="ECO:0000313" key="2">
    <source>
        <dbReference type="EMBL" id="GAA3945929.1"/>
    </source>
</evidence>
<evidence type="ECO:0000259" key="1">
    <source>
        <dbReference type="Pfam" id="PF01850"/>
    </source>
</evidence>
<dbReference type="CDD" id="cd09872">
    <property type="entry name" value="PIN_Sll0205-like"/>
    <property type="match status" value="1"/>
</dbReference>
<dbReference type="Proteomes" id="UP001501337">
    <property type="component" value="Unassembled WGS sequence"/>
</dbReference>
<dbReference type="SUPFAM" id="SSF88723">
    <property type="entry name" value="PIN domain-like"/>
    <property type="match status" value="1"/>
</dbReference>
<organism evidence="2 3">
    <name type="scientific">Allohahella marinimesophila</name>
    <dbReference type="NCBI Taxonomy" id="1054972"/>
    <lineage>
        <taxon>Bacteria</taxon>
        <taxon>Pseudomonadati</taxon>
        <taxon>Pseudomonadota</taxon>
        <taxon>Gammaproteobacteria</taxon>
        <taxon>Oceanospirillales</taxon>
        <taxon>Hahellaceae</taxon>
        <taxon>Allohahella</taxon>
    </lineage>
</organism>
<sequence length="133" mass="14726">MIVVDTHTLVWWVHGDSQLSPNAKSAIESELSTEAGVVLVSAISAWEIAMLVKADRLTLTMGIDDWLKTVSDIEGVRFVPVDNEVGVESTRLPGDFHKDPADRMIVALARHLNVPLVTADTKIRAYKYVQSVW</sequence>
<dbReference type="InterPro" id="IPR029060">
    <property type="entry name" value="PIN-like_dom_sf"/>
</dbReference>
<dbReference type="Pfam" id="PF01850">
    <property type="entry name" value="PIN"/>
    <property type="match status" value="1"/>
</dbReference>
<feature type="domain" description="PIN" evidence="1">
    <location>
        <begin position="2"/>
        <end position="126"/>
    </location>
</feature>